<evidence type="ECO:0000313" key="1">
    <source>
        <dbReference type="EMBL" id="KKO71832.1"/>
    </source>
</evidence>
<dbReference type="Pfam" id="PF03592">
    <property type="entry name" value="Terminase_2"/>
    <property type="match status" value="1"/>
</dbReference>
<name>A0A171KSG5_9BURK</name>
<organism evidence="1 2">
    <name type="scientific">Kerstersia gyiorum</name>
    <dbReference type="NCBI Taxonomy" id="206506"/>
    <lineage>
        <taxon>Bacteria</taxon>
        <taxon>Pseudomonadati</taxon>
        <taxon>Pseudomonadota</taxon>
        <taxon>Betaproteobacteria</taxon>
        <taxon>Burkholderiales</taxon>
        <taxon>Alcaligenaceae</taxon>
        <taxon>Kerstersia</taxon>
    </lineage>
</organism>
<reference evidence="1 2" key="1">
    <citation type="submission" date="2015-04" db="EMBL/GenBank/DDBJ databases">
        <title>Genome sequence of Kerstersia gyiorum CG1.</title>
        <authorList>
            <person name="Greninger A.L."/>
            <person name="Kozyreva V."/>
            <person name="Chaturvedi V."/>
        </authorList>
    </citation>
    <scope>NUCLEOTIDE SEQUENCE [LARGE SCALE GENOMIC DNA]</scope>
    <source>
        <strain evidence="1 2">CG1</strain>
    </source>
</reference>
<keyword evidence="2" id="KW-1185">Reference proteome</keyword>
<dbReference type="RefSeq" id="WP_068370885.1">
    <property type="nucleotide sequence ID" value="NZ_LBNE01000005.1"/>
</dbReference>
<gene>
    <name evidence="1" type="ORF">AAV32_09675</name>
</gene>
<dbReference type="AlphaFoldDB" id="A0A171KSG5"/>
<dbReference type="Gene3D" id="1.10.10.1400">
    <property type="entry name" value="Terminase, small subunit, N-terminal DNA-binding domain, HTH motif"/>
    <property type="match status" value="1"/>
</dbReference>
<dbReference type="InterPro" id="IPR038713">
    <property type="entry name" value="Terminase_Gp1_N_sf"/>
</dbReference>
<proteinExistence type="predicted"/>
<evidence type="ECO:0008006" key="3">
    <source>
        <dbReference type="Google" id="ProtNLM"/>
    </source>
</evidence>
<sequence>MALTDKKRKFVAALQSGLSGAKAAVAAGYSEKTASQAASRLVKDKDVQDALKRKEVVEQAKAEAKAAGREVNLPDLGKMFSDPREFLKALMNDPNEDMKLRVDAAKALMPYEHTRKGEGGKKDAKQDAAGKVMQGRFAVPSAPGIQ</sequence>
<dbReference type="EMBL" id="LBNE01000005">
    <property type="protein sequence ID" value="KKO71832.1"/>
    <property type="molecule type" value="Genomic_DNA"/>
</dbReference>
<accession>A0A171KSG5</accession>
<dbReference type="Proteomes" id="UP000078084">
    <property type="component" value="Unassembled WGS sequence"/>
</dbReference>
<comment type="caution">
    <text evidence="1">The sequence shown here is derived from an EMBL/GenBank/DDBJ whole genome shotgun (WGS) entry which is preliminary data.</text>
</comment>
<dbReference type="InterPro" id="IPR005335">
    <property type="entry name" value="Terminase_ssu"/>
</dbReference>
<evidence type="ECO:0000313" key="2">
    <source>
        <dbReference type="Proteomes" id="UP000078084"/>
    </source>
</evidence>
<protein>
    <recommendedName>
        <fullName evidence="3">Phage terminase small subunit</fullName>
    </recommendedName>
</protein>
<dbReference type="PATRIC" id="fig|206506.3.peg.2073"/>
<dbReference type="GO" id="GO:0051276">
    <property type="term" value="P:chromosome organization"/>
    <property type="evidence" value="ECO:0007669"/>
    <property type="project" value="InterPro"/>
</dbReference>
<dbReference type="STRING" id="206506.AAV32_09675"/>